<dbReference type="InterPro" id="IPR036388">
    <property type="entry name" value="WH-like_DNA-bd_sf"/>
</dbReference>
<dbReference type="EMBL" id="JAHCQH010000014">
    <property type="protein sequence ID" value="MBS9476222.1"/>
    <property type="molecule type" value="Genomic_DNA"/>
</dbReference>
<dbReference type="Pfam" id="PF13730">
    <property type="entry name" value="HTH_36"/>
    <property type="match status" value="1"/>
</dbReference>
<proteinExistence type="predicted"/>
<dbReference type="SUPFAM" id="SSF46785">
    <property type="entry name" value="Winged helix' DNA-binding domain"/>
    <property type="match status" value="1"/>
</dbReference>
<feature type="region of interest" description="Disordered" evidence="1">
    <location>
        <begin position="98"/>
        <end position="122"/>
    </location>
</feature>
<protein>
    <recommendedName>
        <fullName evidence="4">Helix-turn-helix domain-containing protein</fullName>
    </recommendedName>
</protein>
<keyword evidence="3" id="KW-1185">Reference proteome</keyword>
<comment type="caution">
    <text evidence="2">The sequence shown here is derived from an EMBL/GenBank/DDBJ whole genome shotgun (WGS) entry which is preliminary data.</text>
</comment>
<dbReference type="Proteomes" id="UP001166585">
    <property type="component" value="Unassembled WGS sequence"/>
</dbReference>
<dbReference type="Gene3D" id="1.10.10.10">
    <property type="entry name" value="Winged helix-like DNA-binding domain superfamily/Winged helix DNA-binding domain"/>
    <property type="match status" value="1"/>
</dbReference>
<sequence>MIIRRRYNRNFTVLPNTVLDDDRLSAEAMGVLCYLRSRPADWNVELSHLSERFRIGRDKTQRVVAELVDAGWIKRERTRDPVTRAFNGIDYVVYDEPADTSDSVSEADQPSEPQPENPVVAHPALKHHPQPALPRAAFQAVHIEEPNTEKRTNTPIAPKGAVGEESEKLGKDDPQYQKFIREYAPPPTASLTTPLRHWAKLSEAQRVAAISSVAPYRTACKAERRKLADPSTYLSRRLFENFQTSTVPRAPDSPAVAALRAALSPNFSGGVLVEINTPAWRAWEAVADEAGYPLRAILYPARPIAGRPKAATGRFLPSEWPPTREGPDRRQQAAGEEMVGDQRG</sequence>
<gene>
    <name evidence="2" type="ORF">KIP89_03790</name>
</gene>
<evidence type="ECO:0000256" key="1">
    <source>
        <dbReference type="SAM" id="MobiDB-lite"/>
    </source>
</evidence>
<dbReference type="RefSeq" id="WP_213754080.1">
    <property type="nucleotide sequence ID" value="NZ_JAHCQH010000014.1"/>
</dbReference>
<name>A0ABS5R4T0_9HYPH</name>
<reference evidence="2" key="1">
    <citation type="submission" date="2021-05" db="EMBL/GenBank/DDBJ databases">
        <authorList>
            <person name="Sun Q."/>
            <person name="Inoue M."/>
        </authorList>
    </citation>
    <scope>NUCLEOTIDE SEQUENCE</scope>
    <source>
        <strain evidence="2">VKM B-3255</strain>
    </source>
</reference>
<evidence type="ECO:0000313" key="3">
    <source>
        <dbReference type="Proteomes" id="UP001166585"/>
    </source>
</evidence>
<feature type="region of interest" description="Disordered" evidence="1">
    <location>
        <begin position="145"/>
        <end position="172"/>
    </location>
</feature>
<evidence type="ECO:0008006" key="4">
    <source>
        <dbReference type="Google" id="ProtNLM"/>
    </source>
</evidence>
<dbReference type="InterPro" id="IPR036390">
    <property type="entry name" value="WH_DNA-bd_sf"/>
</dbReference>
<feature type="region of interest" description="Disordered" evidence="1">
    <location>
        <begin position="310"/>
        <end position="344"/>
    </location>
</feature>
<evidence type="ECO:0000313" key="2">
    <source>
        <dbReference type="EMBL" id="MBS9476222.1"/>
    </source>
</evidence>
<accession>A0ABS5R4T0</accession>
<organism evidence="2 3">
    <name type="scientific">Ancylobacter radicis</name>
    <dbReference type="NCBI Taxonomy" id="2836179"/>
    <lineage>
        <taxon>Bacteria</taxon>
        <taxon>Pseudomonadati</taxon>
        <taxon>Pseudomonadota</taxon>
        <taxon>Alphaproteobacteria</taxon>
        <taxon>Hyphomicrobiales</taxon>
        <taxon>Xanthobacteraceae</taxon>
        <taxon>Ancylobacter</taxon>
    </lineage>
</organism>